<gene>
    <name evidence="7" type="ORF">Cflav_PD4889</name>
</gene>
<keyword evidence="3 5" id="KW-1133">Transmembrane helix</keyword>
<dbReference type="InterPro" id="IPR036938">
    <property type="entry name" value="PAP2/HPO_sf"/>
</dbReference>
<accession>B9XCQ8</accession>
<keyword evidence="4 5" id="KW-0472">Membrane</keyword>
<feature type="transmembrane region" description="Helical" evidence="5">
    <location>
        <begin position="212"/>
        <end position="229"/>
    </location>
</feature>
<evidence type="ECO:0000256" key="1">
    <source>
        <dbReference type="ARBA" id="ARBA00004141"/>
    </source>
</evidence>
<evidence type="ECO:0000256" key="4">
    <source>
        <dbReference type="ARBA" id="ARBA00023136"/>
    </source>
</evidence>
<comment type="subcellular location">
    <subcellularLocation>
        <location evidence="1">Membrane</location>
        <topology evidence="1">Multi-pass membrane protein</topology>
    </subcellularLocation>
</comment>
<dbReference type="EMBL" id="ABOX02000005">
    <property type="protein sequence ID" value="EEF62254.1"/>
    <property type="molecule type" value="Genomic_DNA"/>
</dbReference>
<dbReference type="AlphaFoldDB" id="B9XCQ8"/>
<comment type="caution">
    <text evidence="7">The sequence shown here is derived from an EMBL/GenBank/DDBJ whole genome shotgun (WGS) entry which is preliminary data.</text>
</comment>
<dbReference type="STRING" id="320771.Cflav_PD4889"/>
<evidence type="ECO:0000313" key="8">
    <source>
        <dbReference type="Proteomes" id="UP000003688"/>
    </source>
</evidence>
<dbReference type="Proteomes" id="UP000003688">
    <property type="component" value="Unassembled WGS sequence"/>
</dbReference>
<feature type="domain" description="Inositolphosphotransferase Aur1/Ipt1" evidence="6">
    <location>
        <begin position="117"/>
        <end position="274"/>
    </location>
</feature>
<sequence precursor="true">MKLNKNISLLPHELFFGCFLVITWLRLVFATGLSSPSALLYSSVLALNLVVVGFCLRHETPTRWRLRLLFYPVAMNLIYAHMSIAIPQIQPAHMDTLLQRMDDLLLGGSLSLRWQAFVHPVFTELFSFCYLLFFPYLAFSLITYFLGNLDVLKKFFVGLFTIYGLGFLGYSLLPASGPHIAMADRFTIPLTGWCFTKWNAALVVHGSNGVDVFPSLHCAVTAFLLFFDRRHCPKRFKCLLIPCLGLWLSTIYLRYHYTIDVLCGFALAGFALWLANKFPLKSTTTHPAQSAADLPVTALNTKNL</sequence>
<dbReference type="Pfam" id="PF14378">
    <property type="entry name" value="PAP2_3"/>
    <property type="match status" value="1"/>
</dbReference>
<evidence type="ECO:0000313" key="7">
    <source>
        <dbReference type="EMBL" id="EEF62254.1"/>
    </source>
</evidence>
<feature type="transmembrane region" description="Helical" evidence="5">
    <location>
        <begin position="125"/>
        <end position="146"/>
    </location>
</feature>
<reference evidence="7 8" key="1">
    <citation type="journal article" date="2011" name="J. Bacteriol.">
        <title>Genome sequence of 'Pedosphaera parvula' Ellin514, an aerobic Verrucomicrobial isolate from pasture soil.</title>
        <authorList>
            <person name="Kant R."/>
            <person name="van Passel M.W."/>
            <person name="Sangwan P."/>
            <person name="Palva A."/>
            <person name="Lucas S."/>
            <person name="Copeland A."/>
            <person name="Lapidus A."/>
            <person name="Glavina Del Rio T."/>
            <person name="Dalin E."/>
            <person name="Tice H."/>
            <person name="Bruce D."/>
            <person name="Goodwin L."/>
            <person name="Pitluck S."/>
            <person name="Chertkov O."/>
            <person name="Larimer F.W."/>
            <person name="Land M.L."/>
            <person name="Hauser L."/>
            <person name="Brettin T.S."/>
            <person name="Detter J.C."/>
            <person name="Han S."/>
            <person name="de Vos W.M."/>
            <person name="Janssen P.H."/>
            <person name="Smidt H."/>
        </authorList>
    </citation>
    <scope>NUCLEOTIDE SEQUENCE [LARGE SCALE GENOMIC DNA]</scope>
    <source>
        <strain evidence="7 8">Ellin514</strain>
    </source>
</reference>
<keyword evidence="2 5" id="KW-0812">Transmembrane</keyword>
<dbReference type="PANTHER" id="PTHR31310">
    <property type="match status" value="1"/>
</dbReference>
<feature type="transmembrane region" description="Helical" evidence="5">
    <location>
        <begin position="259"/>
        <end position="275"/>
    </location>
</feature>
<feature type="transmembrane region" description="Helical" evidence="5">
    <location>
        <begin position="40"/>
        <end position="56"/>
    </location>
</feature>
<protein>
    <submittedName>
        <fullName evidence="7">PAP2 family protein</fullName>
    </submittedName>
</protein>
<dbReference type="PANTHER" id="PTHR31310:SF7">
    <property type="entry name" value="PA-PHOSPHATASE RELATED-FAMILY PROTEIN DDB_G0268928"/>
    <property type="match status" value="1"/>
</dbReference>
<name>B9XCQ8_PEDPL</name>
<dbReference type="Gene3D" id="1.20.144.10">
    <property type="entry name" value="Phosphatidic acid phosphatase type 2/haloperoxidase"/>
    <property type="match status" value="1"/>
</dbReference>
<proteinExistence type="predicted"/>
<dbReference type="InterPro" id="IPR052185">
    <property type="entry name" value="IPC_Synthase-Related"/>
</dbReference>
<dbReference type="GO" id="GO:0016020">
    <property type="term" value="C:membrane"/>
    <property type="evidence" value="ECO:0007669"/>
    <property type="project" value="UniProtKB-SubCell"/>
</dbReference>
<dbReference type="OrthoDB" id="9775789at2"/>
<evidence type="ECO:0000259" key="6">
    <source>
        <dbReference type="Pfam" id="PF14378"/>
    </source>
</evidence>
<evidence type="ECO:0000256" key="2">
    <source>
        <dbReference type="ARBA" id="ARBA00022692"/>
    </source>
</evidence>
<feature type="transmembrane region" description="Helical" evidence="5">
    <location>
        <begin position="68"/>
        <end position="89"/>
    </location>
</feature>
<keyword evidence="8" id="KW-1185">Reference proteome</keyword>
<organism evidence="7 8">
    <name type="scientific">Pedosphaera parvula (strain Ellin514)</name>
    <dbReference type="NCBI Taxonomy" id="320771"/>
    <lineage>
        <taxon>Bacteria</taxon>
        <taxon>Pseudomonadati</taxon>
        <taxon>Verrucomicrobiota</taxon>
        <taxon>Pedosphaerae</taxon>
        <taxon>Pedosphaerales</taxon>
        <taxon>Pedosphaeraceae</taxon>
        <taxon>Pedosphaera</taxon>
    </lineage>
</organism>
<dbReference type="SUPFAM" id="SSF48317">
    <property type="entry name" value="Acid phosphatase/Vanadium-dependent haloperoxidase"/>
    <property type="match status" value="1"/>
</dbReference>
<dbReference type="InterPro" id="IPR026841">
    <property type="entry name" value="Aur1/Ipt1"/>
</dbReference>
<evidence type="ECO:0000256" key="3">
    <source>
        <dbReference type="ARBA" id="ARBA00022989"/>
    </source>
</evidence>
<evidence type="ECO:0000256" key="5">
    <source>
        <dbReference type="SAM" id="Phobius"/>
    </source>
</evidence>
<dbReference type="RefSeq" id="WP_007413606.1">
    <property type="nucleotide sequence ID" value="NZ_ABOX02000005.1"/>
</dbReference>
<feature type="transmembrane region" description="Helical" evidence="5">
    <location>
        <begin position="155"/>
        <end position="173"/>
    </location>
</feature>